<evidence type="ECO:0000313" key="1">
    <source>
        <dbReference type="EMBL" id="MCX3263470.1"/>
    </source>
</evidence>
<dbReference type="Proteomes" id="UP001142592">
    <property type="component" value="Unassembled WGS sequence"/>
</dbReference>
<gene>
    <name evidence="1" type="ORF">OQZ29_01870</name>
</gene>
<organism evidence="1 2">
    <name type="scientific">Pedobacter agri</name>
    <dbReference type="NCBI Taxonomy" id="454586"/>
    <lineage>
        <taxon>Bacteria</taxon>
        <taxon>Pseudomonadati</taxon>
        <taxon>Bacteroidota</taxon>
        <taxon>Sphingobacteriia</taxon>
        <taxon>Sphingobacteriales</taxon>
        <taxon>Sphingobacteriaceae</taxon>
        <taxon>Pedobacter</taxon>
    </lineage>
</organism>
<name>A0A9X3I7S0_9SPHI</name>
<comment type="caution">
    <text evidence="1">The sequence shown here is derived from an EMBL/GenBank/DDBJ whole genome shotgun (WGS) entry which is preliminary data.</text>
</comment>
<protein>
    <submittedName>
        <fullName evidence="1">Uncharacterized protein</fullName>
    </submittedName>
</protein>
<dbReference type="AlphaFoldDB" id="A0A9X3I7S0"/>
<dbReference type="RefSeq" id="WP_010601757.1">
    <property type="nucleotide sequence ID" value="NZ_JAPJUH010000001.1"/>
</dbReference>
<accession>A0A9X3I7S0</accession>
<evidence type="ECO:0000313" key="2">
    <source>
        <dbReference type="Proteomes" id="UP001142592"/>
    </source>
</evidence>
<reference evidence="1" key="1">
    <citation type="submission" date="2022-11" db="EMBL/GenBank/DDBJ databases">
        <authorList>
            <person name="Graham C."/>
            <person name="Newman J.D."/>
        </authorList>
    </citation>
    <scope>NUCLEOTIDE SEQUENCE</scope>
    <source>
        <strain evidence="1">DSM 19486</strain>
    </source>
</reference>
<dbReference type="EMBL" id="JAPJUH010000001">
    <property type="protein sequence ID" value="MCX3263470.1"/>
    <property type="molecule type" value="Genomic_DNA"/>
</dbReference>
<proteinExistence type="predicted"/>
<keyword evidence="2" id="KW-1185">Reference proteome</keyword>
<sequence>MIHQIIPKKPNQYPKLGVVQFELFEQKGLHGYFNEWQKKPNDKLELHETLCFKANYRSIIKKLMRVVKQ</sequence>